<dbReference type="PANTHER" id="PTHR11439:SF455">
    <property type="entry name" value="RLK (RECEPTOR-LIKE PROTEIN KINASE) 8, PUTATIVE-RELATED"/>
    <property type="match status" value="1"/>
</dbReference>
<gene>
    <name evidence="2" type="ORF">D8674_003045</name>
</gene>
<dbReference type="PANTHER" id="PTHR11439">
    <property type="entry name" value="GAG-POL-RELATED RETROTRANSPOSON"/>
    <property type="match status" value="1"/>
</dbReference>
<dbReference type="OrthoDB" id="1163908at2759"/>
<reference evidence="2 3" key="3">
    <citation type="submission" date="2019-11" db="EMBL/GenBank/DDBJ databases">
        <title>A de novo genome assembly of a pear dwarfing rootstock.</title>
        <authorList>
            <person name="Wang F."/>
            <person name="Wang J."/>
            <person name="Li S."/>
            <person name="Zhang Y."/>
            <person name="Fang M."/>
            <person name="Ma L."/>
            <person name="Zhao Y."/>
            <person name="Jiang S."/>
        </authorList>
    </citation>
    <scope>NUCLEOTIDE SEQUENCE [LARGE SCALE GENOMIC DNA]</scope>
    <source>
        <strain evidence="2">S2</strain>
        <tissue evidence="2">Leaf</tissue>
    </source>
</reference>
<protein>
    <submittedName>
        <fullName evidence="2">Surfeit locus protein 2</fullName>
    </submittedName>
</protein>
<dbReference type="EMBL" id="SMOL01000695">
    <property type="protein sequence ID" value="KAB2602040.1"/>
    <property type="molecule type" value="Genomic_DNA"/>
</dbReference>
<feature type="compositionally biased region" description="Basic residues" evidence="1">
    <location>
        <begin position="274"/>
        <end position="284"/>
    </location>
</feature>
<evidence type="ECO:0000256" key="1">
    <source>
        <dbReference type="SAM" id="MobiDB-lite"/>
    </source>
</evidence>
<proteinExistence type="predicted"/>
<feature type="region of interest" description="Disordered" evidence="1">
    <location>
        <begin position="264"/>
        <end position="284"/>
    </location>
</feature>
<accession>A0A5N5FL72</accession>
<sequence>MKDLGPLSYFLGVEVTYSGHNMHLTQSQYALDLLERTKFIDVQPISTPVPTGHKLGQYDGEPYSNPEQYRMVVRALQYLKITRPDLSYSVNQVCQFMHMPQTTHWMAVKRILRYLKTTYDHGNLDTHHSTGGFCIYLGTNLILWSSKKQKTVSRSSTEADDRQLAYTAAELSCLRGDVRPSQSYQKLNSETNSSNDKIARLGTIETDFLMPPVGERWDEVTGGVPVQSQRTRMARLIELVFSNGAFEDGDEKLKELSKRTKRMSIEIGPSSFASRKKKRKKSTT</sequence>
<reference evidence="2 3" key="1">
    <citation type="submission" date="2019-09" db="EMBL/GenBank/DDBJ databases">
        <authorList>
            <person name="Ou C."/>
        </authorList>
    </citation>
    <scope>NUCLEOTIDE SEQUENCE [LARGE SCALE GENOMIC DNA]</scope>
    <source>
        <strain evidence="2">S2</strain>
        <tissue evidence="2">Leaf</tissue>
    </source>
</reference>
<organism evidence="2 3">
    <name type="scientific">Pyrus ussuriensis x Pyrus communis</name>
    <dbReference type="NCBI Taxonomy" id="2448454"/>
    <lineage>
        <taxon>Eukaryota</taxon>
        <taxon>Viridiplantae</taxon>
        <taxon>Streptophyta</taxon>
        <taxon>Embryophyta</taxon>
        <taxon>Tracheophyta</taxon>
        <taxon>Spermatophyta</taxon>
        <taxon>Magnoliopsida</taxon>
        <taxon>eudicotyledons</taxon>
        <taxon>Gunneridae</taxon>
        <taxon>Pentapetalae</taxon>
        <taxon>rosids</taxon>
        <taxon>fabids</taxon>
        <taxon>Rosales</taxon>
        <taxon>Rosaceae</taxon>
        <taxon>Amygdaloideae</taxon>
        <taxon>Maleae</taxon>
        <taxon>Pyrus</taxon>
    </lineage>
</organism>
<reference evidence="3" key="2">
    <citation type="submission" date="2019-10" db="EMBL/GenBank/DDBJ databases">
        <title>A de novo genome assembly of a pear dwarfing rootstock.</title>
        <authorList>
            <person name="Wang F."/>
            <person name="Wang J."/>
            <person name="Li S."/>
            <person name="Zhang Y."/>
            <person name="Fang M."/>
            <person name="Ma L."/>
            <person name="Zhao Y."/>
            <person name="Jiang S."/>
        </authorList>
    </citation>
    <scope>NUCLEOTIDE SEQUENCE [LARGE SCALE GENOMIC DNA]</scope>
</reference>
<evidence type="ECO:0000313" key="3">
    <source>
        <dbReference type="Proteomes" id="UP000327157"/>
    </source>
</evidence>
<evidence type="ECO:0000313" key="2">
    <source>
        <dbReference type="EMBL" id="KAB2602040.1"/>
    </source>
</evidence>
<dbReference type="Proteomes" id="UP000327157">
    <property type="component" value="Chromosome 10"/>
</dbReference>
<dbReference type="InterPro" id="IPR043502">
    <property type="entry name" value="DNA/RNA_pol_sf"/>
</dbReference>
<dbReference type="CDD" id="cd09272">
    <property type="entry name" value="RNase_HI_RT_Ty1"/>
    <property type="match status" value="1"/>
</dbReference>
<dbReference type="SUPFAM" id="SSF56672">
    <property type="entry name" value="DNA/RNA polymerases"/>
    <property type="match status" value="1"/>
</dbReference>
<keyword evidence="3" id="KW-1185">Reference proteome</keyword>
<comment type="caution">
    <text evidence="2">The sequence shown here is derived from an EMBL/GenBank/DDBJ whole genome shotgun (WGS) entry which is preliminary data.</text>
</comment>
<name>A0A5N5FL72_9ROSA</name>
<dbReference type="AlphaFoldDB" id="A0A5N5FL72"/>